<dbReference type="InterPro" id="IPR015797">
    <property type="entry name" value="NUDIX_hydrolase-like_dom_sf"/>
</dbReference>
<name>A0A1T5DJH7_9BACT</name>
<dbReference type="Proteomes" id="UP000191055">
    <property type="component" value="Unassembled WGS sequence"/>
</dbReference>
<gene>
    <name evidence="2" type="ORF">SAMN03080601_01125</name>
</gene>
<dbReference type="PANTHER" id="PTHR10885:SF0">
    <property type="entry name" value="ISOPENTENYL-DIPHOSPHATE DELTA-ISOMERASE"/>
    <property type="match status" value="1"/>
</dbReference>
<keyword evidence="3" id="KW-1185">Reference proteome</keyword>
<dbReference type="Gene3D" id="3.90.79.10">
    <property type="entry name" value="Nucleoside Triphosphate Pyrophosphohydrolase"/>
    <property type="match status" value="1"/>
</dbReference>
<dbReference type="GO" id="GO:0016853">
    <property type="term" value="F:isomerase activity"/>
    <property type="evidence" value="ECO:0007669"/>
    <property type="project" value="UniProtKB-KW"/>
</dbReference>
<accession>A0A1T5DJH7</accession>
<keyword evidence="2" id="KW-0413">Isomerase</keyword>
<reference evidence="2 3" key="1">
    <citation type="submission" date="2017-02" db="EMBL/GenBank/DDBJ databases">
        <authorList>
            <person name="Peterson S.W."/>
        </authorList>
    </citation>
    <scope>NUCLEOTIDE SEQUENCE [LARGE SCALE GENOMIC DNA]</scope>
    <source>
        <strain evidence="2 3">DSM 24412</strain>
    </source>
</reference>
<feature type="domain" description="Nudix hydrolase" evidence="1">
    <location>
        <begin position="51"/>
        <end position="184"/>
    </location>
</feature>
<proteinExistence type="predicted"/>
<dbReference type="PANTHER" id="PTHR10885">
    <property type="entry name" value="ISOPENTENYL-DIPHOSPHATE DELTA-ISOMERASE"/>
    <property type="match status" value="1"/>
</dbReference>
<evidence type="ECO:0000259" key="1">
    <source>
        <dbReference type="PROSITE" id="PS51462"/>
    </source>
</evidence>
<sequence>MFNYLHDYKLHPVSNIHHHTENEEKLPLVDSQGRVIGMALRSEVHSGTDKPLHPVVHLQVVKNGGVWLQKRPLHKLVQPGKWDTAVGGHISYGESVELSLQRESEEEIGINPKGAVPIGKYVWESNLERELVYVFVLKHDGEIQPNAQELDGGKVWQINEIEENLGKGVFTPNFEHEFGRYRNKIII</sequence>
<dbReference type="STRING" id="889453.SAMN03080601_01125"/>
<dbReference type="PROSITE" id="PS51462">
    <property type="entry name" value="NUDIX"/>
    <property type="match status" value="1"/>
</dbReference>
<dbReference type="Pfam" id="PF00293">
    <property type="entry name" value="NUDIX"/>
    <property type="match status" value="1"/>
</dbReference>
<dbReference type="SUPFAM" id="SSF55811">
    <property type="entry name" value="Nudix"/>
    <property type="match status" value="1"/>
</dbReference>
<evidence type="ECO:0000313" key="2">
    <source>
        <dbReference type="EMBL" id="SKB71751.1"/>
    </source>
</evidence>
<dbReference type="EMBL" id="FUYV01000004">
    <property type="protein sequence ID" value="SKB71751.1"/>
    <property type="molecule type" value="Genomic_DNA"/>
</dbReference>
<evidence type="ECO:0000313" key="3">
    <source>
        <dbReference type="Proteomes" id="UP000191055"/>
    </source>
</evidence>
<organism evidence="2 3">
    <name type="scientific">Alkalitalea saponilacus</name>
    <dbReference type="NCBI Taxonomy" id="889453"/>
    <lineage>
        <taxon>Bacteria</taxon>
        <taxon>Pseudomonadati</taxon>
        <taxon>Bacteroidota</taxon>
        <taxon>Bacteroidia</taxon>
        <taxon>Marinilabiliales</taxon>
        <taxon>Marinilabiliaceae</taxon>
        <taxon>Alkalitalea</taxon>
    </lineage>
</organism>
<dbReference type="InterPro" id="IPR000086">
    <property type="entry name" value="NUDIX_hydrolase_dom"/>
</dbReference>
<protein>
    <submittedName>
        <fullName evidence="2">Isopentenyldiphosphate isomerase</fullName>
    </submittedName>
</protein>
<dbReference type="AlphaFoldDB" id="A0A1T5DJH7"/>